<comment type="caution">
    <text evidence="6">The sequence shown here is derived from an EMBL/GenBank/DDBJ whole genome shotgun (WGS) entry which is preliminary data.</text>
</comment>
<comment type="similarity">
    <text evidence="1">Belongs to the peptidase C40 family.</text>
</comment>
<dbReference type="Proteomes" id="UP001161064">
    <property type="component" value="Unassembled WGS sequence"/>
</dbReference>
<dbReference type="InterPro" id="IPR000064">
    <property type="entry name" value="NLP_P60_dom"/>
</dbReference>
<dbReference type="SUPFAM" id="SSF54001">
    <property type="entry name" value="Cysteine proteinases"/>
    <property type="match status" value="1"/>
</dbReference>
<keyword evidence="4" id="KW-0788">Thiol protease</keyword>
<evidence type="ECO:0000313" key="6">
    <source>
        <dbReference type="EMBL" id="GIU67610.1"/>
    </source>
</evidence>
<reference evidence="6" key="2">
    <citation type="journal article" date="2023" name="ISME Commun">
        <title>Characterization of a bloom-associated alphaproteobacterial lineage, 'Candidatus Phycosocius': insights into freshwater algal-bacterial interactions.</title>
        <authorList>
            <person name="Tanabe Y."/>
            <person name="Yamaguchi H."/>
            <person name="Yoshida M."/>
            <person name="Kai A."/>
            <person name="Okazaki Y."/>
        </authorList>
    </citation>
    <scope>NUCLEOTIDE SEQUENCE</scope>
    <source>
        <strain evidence="6">BOTRYCO-1</strain>
    </source>
</reference>
<accession>A0ABQ4PXG3</accession>
<dbReference type="EMBL" id="BPFZ01000011">
    <property type="protein sequence ID" value="GIU67610.1"/>
    <property type="molecule type" value="Genomic_DNA"/>
</dbReference>
<evidence type="ECO:0000256" key="3">
    <source>
        <dbReference type="ARBA" id="ARBA00022801"/>
    </source>
</evidence>
<dbReference type="Gene3D" id="3.90.1720.10">
    <property type="entry name" value="endopeptidase domain like (from Nostoc punctiforme)"/>
    <property type="match status" value="1"/>
</dbReference>
<reference evidence="6" key="1">
    <citation type="submission" date="2021-05" db="EMBL/GenBank/DDBJ databases">
        <authorList>
            <person name="Tanabe Y."/>
        </authorList>
    </citation>
    <scope>NUCLEOTIDE SEQUENCE</scope>
    <source>
        <strain evidence="6">BOTRYCO-1</strain>
    </source>
</reference>
<name>A0ABQ4PXG3_9PROT</name>
<keyword evidence="2" id="KW-0645">Protease</keyword>
<keyword evidence="7" id="KW-1185">Reference proteome</keyword>
<gene>
    <name evidence="6" type="ORF">PsB1_1764</name>
</gene>
<keyword evidence="3" id="KW-0378">Hydrolase</keyword>
<dbReference type="RefSeq" id="WP_284360564.1">
    <property type="nucleotide sequence ID" value="NZ_BPFZ01000011.1"/>
</dbReference>
<evidence type="ECO:0000313" key="7">
    <source>
        <dbReference type="Proteomes" id="UP001161064"/>
    </source>
</evidence>
<dbReference type="PROSITE" id="PS51935">
    <property type="entry name" value="NLPC_P60"/>
    <property type="match status" value="1"/>
</dbReference>
<evidence type="ECO:0000259" key="5">
    <source>
        <dbReference type="PROSITE" id="PS51935"/>
    </source>
</evidence>
<feature type="domain" description="NlpC/P60" evidence="5">
    <location>
        <begin position="1"/>
        <end position="126"/>
    </location>
</feature>
<evidence type="ECO:0000256" key="4">
    <source>
        <dbReference type="ARBA" id="ARBA00022807"/>
    </source>
</evidence>
<sequence>MRLEVLEKARAWLGTPFVPEASLRGIGTDCVGLIEGIARELGMACPDRQSLNQDLEAAAHAFLRPCPEPVPGTLILLSQQPFGPPVHAGLVSENGRFIHAHWTAGVVENRYGSWFSVRTTHVFDWPAMIPSQAHSIKSEERV</sequence>
<evidence type="ECO:0000256" key="1">
    <source>
        <dbReference type="ARBA" id="ARBA00007074"/>
    </source>
</evidence>
<dbReference type="InterPro" id="IPR038765">
    <property type="entry name" value="Papain-like_cys_pep_sf"/>
</dbReference>
<protein>
    <recommendedName>
        <fullName evidence="5">NlpC/P60 domain-containing protein</fullName>
    </recommendedName>
</protein>
<evidence type="ECO:0000256" key="2">
    <source>
        <dbReference type="ARBA" id="ARBA00022670"/>
    </source>
</evidence>
<proteinExistence type="inferred from homology"/>
<organism evidence="6 7">
    <name type="scientific">Candidatus Phycosocius spiralis</name>
    <dbReference type="NCBI Taxonomy" id="2815099"/>
    <lineage>
        <taxon>Bacteria</taxon>
        <taxon>Pseudomonadati</taxon>
        <taxon>Pseudomonadota</taxon>
        <taxon>Alphaproteobacteria</taxon>
        <taxon>Caulobacterales</taxon>
        <taxon>Caulobacterales incertae sedis</taxon>
        <taxon>Candidatus Phycosocius</taxon>
    </lineage>
</organism>